<dbReference type="OrthoDB" id="6595552at2759"/>
<name>A0A8R2F8B1_ACYPI</name>
<dbReference type="KEGG" id="api:103309496"/>
<evidence type="ECO:0000313" key="2">
    <source>
        <dbReference type="EnsemblMetazoa" id="XP_008183250.1"/>
    </source>
</evidence>
<evidence type="ECO:0000256" key="1">
    <source>
        <dbReference type="SAM" id="MobiDB-lite"/>
    </source>
</evidence>
<dbReference type="AlphaFoldDB" id="A0A8R2F8B1"/>
<organism evidence="2 3">
    <name type="scientific">Acyrthosiphon pisum</name>
    <name type="common">Pea aphid</name>
    <dbReference type="NCBI Taxonomy" id="7029"/>
    <lineage>
        <taxon>Eukaryota</taxon>
        <taxon>Metazoa</taxon>
        <taxon>Ecdysozoa</taxon>
        <taxon>Arthropoda</taxon>
        <taxon>Hexapoda</taxon>
        <taxon>Insecta</taxon>
        <taxon>Pterygota</taxon>
        <taxon>Neoptera</taxon>
        <taxon>Paraneoptera</taxon>
        <taxon>Hemiptera</taxon>
        <taxon>Sternorrhyncha</taxon>
        <taxon>Aphidomorpha</taxon>
        <taxon>Aphidoidea</taxon>
        <taxon>Aphididae</taxon>
        <taxon>Macrosiphini</taxon>
        <taxon>Acyrthosiphon</taxon>
    </lineage>
</organism>
<sequence>MILLGTLDIFNTVFLIGIDSDKLHRQSGSIIKTPATESTCSNIEESITNEDGVNDDSPTSQGMSSTLPPNTGDSVPRTSKKRKYVESYLEMGFIETNDGQPQCVICSEVFSNSSMYPGKLRRHYEKVHPDHDGKPLDFLK</sequence>
<reference evidence="3" key="1">
    <citation type="submission" date="2010-06" db="EMBL/GenBank/DDBJ databases">
        <authorList>
            <person name="Jiang H."/>
            <person name="Abraham K."/>
            <person name="Ali S."/>
            <person name="Alsbrooks S.L."/>
            <person name="Anim B.N."/>
            <person name="Anosike U.S."/>
            <person name="Attaway T."/>
            <person name="Bandaranaike D.P."/>
            <person name="Battles P.K."/>
            <person name="Bell S.N."/>
            <person name="Bell A.V."/>
            <person name="Beltran B."/>
            <person name="Bickham C."/>
            <person name="Bustamante Y."/>
            <person name="Caleb T."/>
            <person name="Canada A."/>
            <person name="Cardenas V."/>
            <person name="Carter K."/>
            <person name="Chacko J."/>
            <person name="Chandrabose M.N."/>
            <person name="Chavez D."/>
            <person name="Chavez A."/>
            <person name="Chen L."/>
            <person name="Chu H.-S."/>
            <person name="Claassen K.J."/>
            <person name="Cockrell R."/>
            <person name="Collins M."/>
            <person name="Cooper J.A."/>
            <person name="Cree A."/>
            <person name="Curry S.M."/>
            <person name="Da Y."/>
            <person name="Dao M.D."/>
            <person name="Das B."/>
            <person name="Davila M.-L."/>
            <person name="Davy-Carroll L."/>
            <person name="Denson S."/>
            <person name="Dinh H."/>
            <person name="Ebong V.E."/>
            <person name="Edwards J.R."/>
            <person name="Egan A."/>
            <person name="El-Daye J."/>
            <person name="Escobedo L."/>
            <person name="Fernandez S."/>
            <person name="Fernando P.R."/>
            <person name="Flagg N."/>
            <person name="Forbes L.D."/>
            <person name="Fowler R.G."/>
            <person name="Fu Q."/>
            <person name="Gabisi R.A."/>
            <person name="Ganer J."/>
            <person name="Garbino Pronczuk A."/>
            <person name="Garcia R.M."/>
            <person name="Garner T."/>
            <person name="Garrett T.E."/>
            <person name="Gonzalez D.A."/>
            <person name="Hamid H."/>
            <person name="Hawkins E.S."/>
            <person name="Hirani K."/>
            <person name="Hogues M.E."/>
            <person name="Hollins B."/>
            <person name="Hsiao C.-H."/>
            <person name="Jabil R."/>
            <person name="James M.L."/>
            <person name="Jhangiani S.N."/>
            <person name="Johnson B."/>
            <person name="Johnson Q."/>
            <person name="Joshi V."/>
            <person name="Kalu J.B."/>
            <person name="Kam C."/>
            <person name="Kashfia A."/>
            <person name="Keebler J."/>
            <person name="Kisamo H."/>
            <person name="Kovar C.L."/>
            <person name="Lago L.A."/>
            <person name="Lai C.-Y."/>
            <person name="Laidlaw J."/>
            <person name="Lara F."/>
            <person name="Le T.-K."/>
            <person name="Lee S.L."/>
            <person name="Legall F.H."/>
            <person name="Lemon S.J."/>
            <person name="Lewis L.R."/>
            <person name="Li B."/>
            <person name="Liu Y."/>
            <person name="Liu Y.-S."/>
            <person name="Lopez J."/>
            <person name="Lozado R.J."/>
            <person name="Lu J."/>
            <person name="Madu R.C."/>
            <person name="Maheshwari M."/>
            <person name="Maheshwari R."/>
            <person name="Malloy K."/>
            <person name="Martinez E."/>
            <person name="Mathew T."/>
            <person name="Mercado I.C."/>
            <person name="Mercado C."/>
            <person name="Meyer B."/>
            <person name="Montgomery K."/>
            <person name="Morgan M.B."/>
            <person name="Munidasa M."/>
            <person name="Nazareth L.V."/>
            <person name="Nelson J."/>
            <person name="Ng B.M."/>
            <person name="Nguyen N.B."/>
            <person name="Nguyen P.Q."/>
            <person name="Nguyen T."/>
            <person name="Obregon M."/>
            <person name="Okwuonu G.O."/>
            <person name="Onwere C.G."/>
            <person name="Orozco G."/>
            <person name="Parra A."/>
            <person name="Patel S."/>
            <person name="Patil S."/>
            <person name="Perez A."/>
            <person name="Perez Y."/>
            <person name="Pham C."/>
            <person name="Primus E.L."/>
            <person name="Pu L.-L."/>
            <person name="Puazo M."/>
            <person name="Qin X."/>
            <person name="Quiroz J.B."/>
            <person name="Reese J."/>
            <person name="Richards S."/>
            <person name="Rives C.M."/>
            <person name="Robberts R."/>
            <person name="Ruiz S.J."/>
            <person name="Ruiz M.J."/>
            <person name="Santibanez J."/>
            <person name="Schneider B.W."/>
            <person name="Sisson I."/>
            <person name="Smith M."/>
            <person name="Sodergren E."/>
            <person name="Song X.-Z."/>
            <person name="Song B.B."/>
            <person name="Summersgill H."/>
            <person name="Thelus R."/>
            <person name="Thornton R.D."/>
            <person name="Trejos Z.Y."/>
            <person name="Usmani K."/>
            <person name="Vattathil S."/>
            <person name="Villasana D."/>
            <person name="Walker D.L."/>
            <person name="Wang S."/>
            <person name="Wang K."/>
            <person name="White C.S."/>
            <person name="Williams A.C."/>
            <person name="Williamson J."/>
            <person name="Wilson K."/>
            <person name="Woghiren I.O."/>
            <person name="Woodworth J.R."/>
            <person name="Worley K.C."/>
            <person name="Wright R.A."/>
            <person name="Wu W."/>
            <person name="Young L."/>
            <person name="Zhang L."/>
            <person name="Zhang J."/>
            <person name="Zhu Y."/>
            <person name="Muzny D.M."/>
            <person name="Weinstock G."/>
            <person name="Gibbs R.A."/>
        </authorList>
    </citation>
    <scope>NUCLEOTIDE SEQUENCE [LARGE SCALE GENOMIC DNA]</scope>
    <source>
        <strain evidence="3">LSR1</strain>
    </source>
</reference>
<proteinExistence type="predicted"/>
<feature type="region of interest" description="Disordered" evidence="1">
    <location>
        <begin position="36"/>
        <end position="79"/>
    </location>
</feature>
<dbReference type="EnsemblMetazoa" id="XM_008185028.1">
    <property type="protein sequence ID" value="XP_008183250.1"/>
    <property type="gene ID" value="LOC103309496"/>
</dbReference>
<dbReference type="Proteomes" id="UP000007819">
    <property type="component" value="Unassembled WGS sequence"/>
</dbReference>
<accession>A0A8R2F8B1</accession>
<feature type="compositionally biased region" description="Polar residues" evidence="1">
    <location>
        <begin position="36"/>
        <end position="77"/>
    </location>
</feature>
<evidence type="ECO:0000313" key="3">
    <source>
        <dbReference type="Proteomes" id="UP000007819"/>
    </source>
</evidence>
<dbReference type="GeneID" id="103309496"/>
<protein>
    <submittedName>
        <fullName evidence="2">Uncharacterized protein</fullName>
    </submittedName>
</protein>
<keyword evidence="3" id="KW-1185">Reference proteome</keyword>
<reference evidence="2" key="2">
    <citation type="submission" date="2022-06" db="UniProtKB">
        <authorList>
            <consortium name="EnsemblMetazoa"/>
        </authorList>
    </citation>
    <scope>IDENTIFICATION</scope>
</reference>
<dbReference type="RefSeq" id="XP_008183250.1">
    <property type="nucleotide sequence ID" value="XM_008185028.1"/>
</dbReference>